<dbReference type="Pfam" id="PF13579">
    <property type="entry name" value="Glyco_trans_4_4"/>
    <property type="match status" value="1"/>
</dbReference>
<dbReference type="SUPFAM" id="SSF53756">
    <property type="entry name" value="UDP-Glycosyltransferase/glycogen phosphorylase"/>
    <property type="match status" value="1"/>
</dbReference>
<name>A0A849L456_9RHOB</name>
<keyword evidence="2" id="KW-0808">Transferase</keyword>
<dbReference type="Proteomes" id="UP000572377">
    <property type="component" value="Unassembled WGS sequence"/>
</dbReference>
<dbReference type="EMBL" id="JABFBC010000002">
    <property type="protein sequence ID" value="NNU80984.1"/>
    <property type="molecule type" value="Genomic_DNA"/>
</dbReference>
<gene>
    <name evidence="2" type="ORF">HMH01_11105</name>
</gene>
<proteinExistence type="predicted"/>
<keyword evidence="3" id="KW-1185">Reference proteome</keyword>
<feature type="domain" description="Glycosyltransferase subfamily 4-like N-terminal" evidence="1">
    <location>
        <begin position="17"/>
        <end position="217"/>
    </location>
</feature>
<sequence length="422" mass="45856">MTRIAIIAHAHPQTSLGGGELAAHGQFRALQAAGEEATFLGICSDEAAARRIFGPAARLQQLGVQDFCLRLPPMDPFTMDQARAEDEDWLVDLLVGLEAEVYHFHHFWNIGAGTIRRLRAARPDARLVCTLHEYAAICANHGQMVTAGGQDLCSRSGPVACATCLAGRAPVDFVLRRARLLRMLDQFDLLISPSLFLRQRMEEWGIAPGRISVLENGLDMPDAGPEDTLETLAERARTFAFFGSATPTKGLDVLVRAASRLAGKRQQGRQVSIAVHGVTRGRFEELWPGLDVPPNLRFQGRYAPGEAVSLMRGYGWVVVPSTWWENAPVVIEEARAARTPVIASGIGGMLEKTQAFGRHFPPGDAVGLADLMTRLAGDVTALIEHRQAITPPLSHAQYLKAWHGLLAGLAARGDRPGRLALP</sequence>
<dbReference type="RefSeq" id="WP_171325528.1">
    <property type="nucleotide sequence ID" value="NZ_JABFBC010000002.1"/>
</dbReference>
<dbReference type="Gene3D" id="3.40.50.2000">
    <property type="entry name" value="Glycogen Phosphorylase B"/>
    <property type="match status" value="2"/>
</dbReference>
<dbReference type="Pfam" id="PF13692">
    <property type="entry name" value="Glyco_trans_1_4"/>
    <property type="match status" value="1"/>
</dbReference>
<accession>A0A849L456</accession>
<dbReference type="PANTHER" id="PTHR45947:SF13">
    <property type="entry name" value="TRANSFERASE"/>
    <property type="match status" value="1"/>
</dbReference>
<organism evidence="2 3">
    <name type="scientific">Halovulum dunhuangense</name>
    <dbReference type="NCBI Taxonomy" id="1505036"/>
    <lineage>
        <taxon>Bacteria</taxon>
        <taxon>Pseudomonadati</taxon>
        <taxon>Pseudomonadota</taxon>
        <taxon>Alphaproteobacteria</taxon>
        <taxon>Rhodobacterales</taxon>
        <taxon>Paracoccaceae</taxon>
        <taxon>Halovulum</taxon>
    </lineage>
</organism>
<dbReference type="InterPro" id="IPR028098">
    <property type="entry name" value="Glyco_trans_4-like_N"/>
</dbReference>
<dbReference type="AlphaFoldDB" id="A0A849L456"/>
<protein>
    <submittedName>
        <fullName evidence="2">Glycosyltransferase</fullName>
    </submittedName>
</protein>
<dbReference type="GO" id="GO:0016757">
    <property type="term" value="F:glycosyltransferase activity"/>
    <property type="evidence" value="ECO:0007669"/>
    <property type="project" value="TreeGrafter"/>
</dbReference>
<evidence type="ECO:0000313" key="3">
    <source>
        <dbReference type="Proteomes" id="UP000572377"/>
    </source>
</evidence>
<evidence type="ECO:0000259" key="1">
    <source>
        <dbReference type="Pfam" id="PF13579"/>
    </source>
</evidence>
<comment type="caution">
    <text evidence="2">The sequence shown here is derived from an EMBL/GenBank/DDBJ whole genome shotgun (WGS) entry which is preliminary data.</text>
</comment>
<dbReference type="InterPro" id="IPR050194">
    <property type="entry name" value="Glycosyltransferase_grp1"/>
</dbReference>
<evidence type="ECO:0000313" key="2">
    <source>
        <dbReference type="EMBL" id="NNU80984.1"/>
    </source>
</evidence>
<dbReference type="PANTHER" id="PTHR45947">
    <property type="entry name" value="SULFOQUINOVOSYL TRANSFERASE SQD2"/>
    <property type="match status" value="1"/>
</dbReference>
<reference evidence="2 3" key="1">
    <citation type="submission" date="2020-05" db="EMBL/GenBank/DDBJ databases">
        <title>Gimesia benthica sp. nov., a novel planctomycete isolated from a deep-sea water sample of the Northwest Indian Ocean.</title>
        <authorList>
            <person name="Wang J."/>
            <person name="Ruan C."/>
            <person name="Song L."/>
            <person name="Zhu Y."/>
            <person name="Li A."/>
            <person name="Zheng X."/>
            <person name="Wang L."/>
            <person name="Lu Z."/>
            <person name="Huang Y."/>
            <person name="Du W."/>
            <person name="Zhou Y."/>
            <person name="Huang L."/>
            <person name="Dai X."/>
        </authorList>
    </citation>
    <scope>NUCLEOTIDE SEQUENCE [LARGE SCALE GENOMIC DNA]</scope>
    <source>
        <strain evidence="2 3">YYQ-30</strain>
    </source>
</reference>